<dbReference type="InterPro" id="IPR025335">
    <property type="entry name" value="DUF4241"/>
</dbReference>
<proteinExistence type="predicted"/>
<evidence type="ECO:0000313" key="2">
    <source>
        <dbReference type="Proteomes" id="UP000831785"/>
    </source>
</evidence>
<dbReference type="Pfam" id="PF14025">
    <property type="entry name" value="DUF4241"/>
    <property type="match status" value="1"/>
</dbReference>
<reference evidence="1 2" key="1">
    <citation type="submission" date="2022-04" db="EMBL/GenBank/DDBJ databases">
        <title>Hymenobacter sp. isolated from the air.</title>
        <authorList>
            <person name="Won M."/>
            <person name="Lee C.-M."/>
            <person name="Woen H.-Y."/>
            <person name="Kwon S.-W."/>
        </authorList>
    </citation>
    <scope>NUCLEOTIDE SEQUENCE [LARGE SCALE GENOMIC DNA]</scope>
    <source>
        <strain evidence="2">5116 S-27</strain>
    </source>
</reference>
<gene>
    <name evidence="1" type="ORF">MUN80_21370</name>
</gene>
<name>A0ABY4F6K2_9BACT</name>
<dbReference type="EMBL" id="CP095049">
    <property type="protein sequence ID" value="UOQ52298.1"/>
    <property type="molecule type" value="Genomic_DNA"/>
</dbReference>
<dbReference type="RefSeq" id="WP_244716135.1">
    <property type="nucleotide sequence ID" value="NZ_CP095049.1"/>
</dbReference>
<dbReference type="Proteomes" id="UP000831785">
    <property type="component" value="Chromosome"/>
</dbReference>
<accession>A0ABY4F6K2</accession>
<sequence length="208" mass="22939">MTTLARLFSDSTPPTGLQPLLVTELFLPTGQLIACDPVAYSNPQPFRQACPAGRYPVYIHLLPQDSCIAYAEVRLREAPVARWELAVTAQQDPASLGPDEIFGYPVSAGLGCFMDYATLALVEQHDADLQAELGDDYVSYYDDYVDYLLYPAAGDQQYCTLQPYPDQENNVAVFQSGYGDGFYATYVGFDAHDQPVKYVTQFIDAGVS</sequence>
<keyword evidence="2" id="KW-1185">Reference proteome</keyword>
<protein>
    <submittedName>
        <fullName evidence="1">DUF4241 domain-containing protein</fullName>
    </submittedName>
</protein>
<organism evidence="1 2">
    <name type="scientific">Hymenobacter cellulosivorans</name>
    <dbReference type="NCBI Taxonomy" id="2932249"/>
    <lineage>
        <taxon>Bacteria</taxon>
        <taxon>Pseudomonadati</taxon>
        <taxon>Bacteroidota</taxon>
        <taxon>Cytophagia</taxon>
        <taxon>Cytophagales</taxon>
        <taxon>Hymenobacteraceae</taxon>
        <taxon>Hymenobacter</taxon>
    </lineage>
</organism>
<evidence type="ECO:0000313" key="1">
    <source>
        <dbReference type="EMBL" id="UOQ52298.1"/>
    </source>
</evidence>